<dbReference type="InterPro" id="IPR025382">
    <property type="entry name" value="Cap4-like_endonuclease_dom"/>
</dbReference>
<keyword evidence="4" id="KW-1185">Reference proteome</keyword>
<reference evidence="3 4" key="1">
    <citation type="submission" date="2022-01" db="EMBL/GenBank/DDBJ databases">
        <title>Whole genome-based taxonomy of the Shewanellaceae.</title>
        <authorList>
            <person name="Martin-Rodriguez A.J."/>
        </authorList>
    </citation>
    <scope>NUCLEOTIDE SEQUENCE [LARGE SCALE GENOMIC DNA]</scope>
    <source>
        <strain evidence="3 4">DSM 21332</strain>
    </source>
</reference>
<dbReference type="EMBL" id="JAKIKT010000010">
    <property type="protein sequence ID" value="MCL2916044.1"/>
    <property type="molecule type" value="Genomic_DNA"/>
</dbReference>
<gene>
    <name evidence="3" type="ORF">L2725_20085</name>
</gene>
<dbReference type="RefSeq" id="WP_249250605.1">
    <property type="nucleotide sequence ID" value="NZ_JAKIKT010000010.1"/>
</dbReference>
<name>A0ABT0NC31_9GAMM</name>
<dbReference type="Proteomes" id="UP001202831">
    <property type="component" value="Unassembled WGS sequence"/>
</dbReference>
<protein>
    <submittedName>
        <fullName evidence="3">DsDNA nuclease domain-containing protein</fullName>
    </submittedName>
</protein>
<organism evidence="3 4">
    <name type="scientific">Shewanella corallii</name>
    <dbReference type="NCBI Taxonomy" id="560080"/>
    <lineage>
        <taxon>Bacteria</taxon>
        <taxon>Pseudomonadati</taxon>
        <taxon>Pseudomonadota</taxon>
        <taxon>Gammaproteobacteria</taxon>
        <taxon>Alteromonadales</taxon>
        <taxon>Shewanellaceae</taxon>
        <taxon>Shewanella</taxon>
    </lineage>
</organism>
<evidence type="ECO:0000313" key="4">
    <source>
        <dbReference type="Proteomes" id="UP001202831"/>
    </source>
</evidence>
<comment type="caution">
    <text evidence="3">The sequence shown here is derived from an EMBL/GenBank/DDBJ whole genome shotgun (WGS) entry which is preliminary data.</text>
</comment>
<dbReference type="Pfam" id="PF08878">
    <property type="entry name" value="HamA"/>
    <property type="match status" value="1"/>
</dbReference>
<sequence>MSSSEMELSDSGGPAALKGFEYQNFVAAYYVLNMLQDKSLITVRCEAVDDVDVVYANKIEYIQVKTTDKDSKWNASEFADADTDIVPPQGRQRKDQIVSKEDSILHKSILCDKGTLPGYFRIITPRDITDALKYLKISLNTRSEKTELRQPLLRKLNTCVERNRPKKLTAFKSPNKNGVEYWLDHAVWEVIPNKELLEMRCTKLIRQSAHRRGIYLSENGDAERILCSLLVNLFDKGSASRVLKSINDKSYHRNDFIPWFEAEIEHYANLSHEHVKIYSTDRIELQAVLSSFFREKNLYEAANFEGKKECTGLKGEYHRRKYGYDLIARNLYKWFHEVLLLPNEIADVSADKITDKFKTLTQRYQHEANFINQLIAKALLHSTVRTTYKAQPIAAHLHIDDDNDTCFDNIHIVLNTHEPDNLLMGFSRLITIVNTLSLEEIVGEFHELLESEAFSTQKEKVLIAKKDNYLLEHDINDILEPNSSLDNNLDRFKFVFFIGYESDHLKCSSKDMAHDFEEKIVSEATKKFRALVDHLVSVDDFYEDLHIEVYLYPIPSLASLINEVQNQVASQWTTA</sequence>
<evidence type="ECO:0000259" key="2">
    <source>
        <dbReference type="Pfam" id="PF14130"/>
    </source>
</evidence>
<evidence type="ECO:0000259" key="1">
    <source>
        <dbReference type="Pfam" id="PF08878"/>
    </source>
</evidence>
<feature type="domain" description="Anti-bacteriophage protein A/HamA C-terminal" evidence="1">
    <location>
        <begin position="303"/>
        <end position="567"/>
    </location>
</feature>
<proteinExistence type="predicted"/>
<dbReference type="Pfam" id="PF14130">
    <property type="entry name" value="Cap4_nuclease"/>
    <property type="match status" value="1"/>
</dbReference>
<accession>A0ABT0NC31</accession>
<dbReference type="InterPro" id="IPR014976">
    <property type="entry name" value="AbpA_HamA_C"/>
</dbReference>
<feature type="domain" description="CD-NTase associated protein 4-like DNA endonuclease" evidence="2">
    <location>
        <begin position="11"/>
        <end position="236"/>
    </location>
</feature>
<evidence type="ECO:0000313" key="3">
    <source>
        <dbReference type="EMBL" id="MCL2916044.1"/>
    </source>
</evidence>